<dbReference type="InterPro" id="IPR000073">
    <property type="entry name" value="AB_hydrolase_1"/>
</dbReference>
<feature type="region of interest" description="Disordered" evidence="1">
    <location>
        <begin position="95"/>
        <end position="114"/>
    </location>
</feature>
<protein>
    <submittedName>
        <fullName evidence="3">Alpha/Beta hydrolase protein</fullName>
    </submittedName>
</protein>
<dbReference type="Proteomes" id="UP001203852">
    <property type="component" value="Unassembled WGS sequence"/>
</dbReference>
<evidence type="ECO:0000259" key="2">
    <source>
        <dbReference type="Pfam" id="PF12697"/>
    </source>
</evidence>
<evidence type="ECO:0000256" key="1">
    <source>
        <dbReference type="SAM" id="MobiDB-lite"/>
    </source>
</evidence>
<keyword evidence="4" id="KW-1185">Reference proteome</keyword>
<dbReference type="AlphaFoldDB" id="A0AAN6DY00"/>
<dbReference type="Pfam" id="PF12697">
    <property type="entry name" value="Abhydrolase_6"/>
    <property type="match status" value="1"/>
</dbReference>
<gene>
    <name evidence="3" type="ORF">EDD36DRAFT_456391</name>
</gene>
<dbReference type="GO" id="GO:0016020">
    <property type="term" value="C:membrane"/>
    <property type="evidence" value="ECO:0007669"/>
    <property type="project" value="TreeGrafter"/>
</dbReference>
<proteinExistence type="predicted"/>
<reference evidence="3" key="1">
    <citation type="journal article" date="2022" name="bioRxiv">
        <title>Deciphering the potential niche of two novel black yeast fungi from a biological soil crust based on their genomes, phenotypes, and melanin regulation.</title>
        <authorList>
            <consortium name="DOE Joint Genome Institute"/>
            <person name="Carr E.C."/>
            <person name="Barton Q."/>
            <person name="Grambo S."/>
            <person name="Sullivan M."/>
            <person name="Renfro C.M."/>
            <person name="Kuo A."/>
            <person name="Pangilinan J."/>
            <person name="Lipzen A."/>
            <person name="Keymanesh K."/>
            <person name="Savage E."/>
            <person name="Barry K."/>
            <person name="Grigoriev I.V."/>
            <person name="Riekhof W.R."/>
            <person name="Harris S.S."/>
        </authorList>
    </citation>
    <scope>NUCLEOTIDE SEQUENCE</scope>
    <source>
        <strain evidence="3">JF 03-4F</strain>
    </source>
</reference>
<evidence type="ECO:0000313" key="4">
    <source>
        <dbReference type="Proteomes" id="UP001203852"/>
    </source>
</evidence>
<dbReference type="Gene3D" id="3.40.50.1820">
    <property type="entry name" value="alpha/beta hydrolase"/>
    <property type="match status" value="1"/>
</dbReference>
<organism evidence="3 4">
    <name type="scientific">Exophiala viscosa</name>
    <dbReference type="NCBI Taxonomy" id="2486360"/>
    <lineage>
        <taxon>Eukaryota</taxon>
        <taxon>Fungi</taxon>
        <taxon>Dikarya</taxon>
        <taxon>Ascomycota</taxon>
        <taxon>Pezizomycotina</taxon>
        <taxon>Eurotiomycetes</taxon>
        <taxon>Chaetothyriomycetidae</taxon>
        <taxon>Chaetothyriales</taxon>
        <taxon>Herpotrichiellaceae</taxon>
        <taxon>Exophiala</taxon>
    </lineage>
</organism>
<dbReference type="InterPro" id="IPR050266">
    <property type="entry name" value="AB_hydrolase_sf"/>
</dbReference>
<keyword evidence="3" id="KW-0378">Hydrolase</keyword>
<comment type="caution">
    <text evidence="3">The sequence shown here is derived from an EMBL/GenBank/DDBJ whole genome shotgun (WGS) entry which is preliminary data.</text>
</comment>
<dbReference type="EMBL" id="MU404353">
    <property type="protein sequence ID" value="KAI1613518.1"/>
    <property type="molecule type" value="Genomic_DNA"/>
</dbReference>
<accession>A0AAN6DY00</accession>
<feature type="compositionally biased region" description="Low complexity" evidence="1">
    <location>
        <begin position="98"/>
        <end position="114"/>
    </location>
</feature>
<sequence>MMAPSATSNRYITPSGTDVHYISSGKQQGRVAVLLHGLGGSTETFRDLLPIIPPDYHIISVDIEGFGKTLLNQEEPLSFSRYVSDIHDLITHVEERPSASTSGAVNGASSNNNSSEEPVLLVGHSLGAIISLQYAARFPSHVAGLLLLGSGRSVRGIPPAQQRMRDLATAARQKGMYAVADIALMTNFPADRGNDGVHDEEVRKAVSSCSAEAYAATAELVASDDHHDPDYSMINCPAVFVAGDKDMISPPQRSEDISKLVGGPSEVVVVESGHQMILQDIEGVKGALDKLLQLL</sequence>
<dbReference type="GO" id="GO:0016787">
    <property type="term" value="F:hydrolase activity"/>
    <property type="evidence" value="ECO:0007669"/>
    <property type="project" value="UniProtKB-KW"/>
</dbReference>
<dbReference type="InterPro" id="IPR029058">
    <property type="entry name" value="AB_hydrolase_fold"/>
</dbReference>
<name>A0AAN6DY00_9EURO</name>
<evidence type="ECO:0000313" key="3">
    <source>
        <dbReference type="EMBL" id="KAI1613518.1"/>
    </source>
</evidence>
<dbReference type="PANTHER" id="PTHR43798:SF33">
    <property type="entry name" value="HYDROLASE, PUTATIVE (AFU_ORTHOLOGUE AFUA_2G14860)-RELATED"/>
    <property type="match status" value="1"/>
</dbReference>
<dbReference type="PANTHER" id="PTHR43798">
    <property type="entry name" value="MONOACYLGLYCEROL LIPASE"/>
    <property type="match status" value="1"/>
</dbReference>
<dbReference type="SUPFAM" id="SSF53474">
    <property type="entry name" value="alpha/beta-Hydrolases"/>
    <property type="match status" value="1"/>
</dbReference>
<feature type="domain" description="AB hydrolase-1" evidence="2">
    <location>
        <begin position="33"/>
        <end position="279"/>
    </location>
</feature>